<dbReference type="RefSeq" id="XP_026751832.2">
    <property type="nucleotide sequence ID" value="XM_026896031.2"/>
</dbReference>
<dbReference type="AlphaFoldDB" id="A0A6J1WDZ5"/>
<organism evidence="1 2">
    <name type="scientific">Galleria mellonella</name>
    <name type="common">Greater wax moth</name>
    <dbReference type="NCBI Taxonomy" id="7137"/>
    <lineage>
        <taxon>Eukaryota</taxon>
        <taxon>Metazoa</taxon>
        <taxon>Ecdysozoa</taxon>
        <taxon>Arthropoda</taxon>
        <taxon>Hexapoda</taxon>
        <taxon>Insecta</taxon>
        <taxon>Pterygota</taxon>
        <taxon>Neoptera</taxon>
        <taxon>Endopterygota</taxon>
        <taxon>Lepidoptera</taxon>
        <taxon>Glossata</taxon>
        <taxon>Ditrysia</taxon>
        <taxon>Pyraloidea</taxon>
        <taxon>Pyralidae</taxon>
        <taxon>Galleriinae</taxon>
        <taxon>Galleria</taxon>
    </lineage>
</organism>
<dbReference type="Proteomes" id="UP001652740">
    <property type="component" value="Unplaced"/>
</dbReference>
<protein>
    <submittedName>
        <fullName evidence="2">Uncharacterized protein LOC113512247</fullName>
    </submittedName>
</protein>
<sequence length="230" mass="27156">MLFADNIILVVENKTKVQSGLVEWQQSLESFGLKISRIRTKYMLCNFGGPFSSEVIKLDDTIIPVYPDFRFLGSLLQSDGELDRTVKHRINLRWMKWRQVMATRCDSRISFKLKEKIYKSIFQPVVLYGLECWTTKVIDERRLYVAERRMVRCMCGTRMHKIKNDYFSGCMKKAPVIKKLKSNRSSWHGHVIRRNDKHILKKVLEMELIGYKGRGKPKKTWMDCVRNDTP</sequence>
<accession>A0A6J1WDZ5</accession>
<gene>
    <name evidence="2" type="primary">LOC113512247</name>
</gene>
<evidence type="ECO:0000313" key="1">
    <source>
        <dbReference type="Proteomes" id="UP001652740"/>
    </source>
</evidence>
<keyword evidence="1" id="KW-1185">Reference proteome</keyword>
<dbReference type="GeneID" id="113512247"/>
<reference evidence="2" key="1">
    <citation type="submission" date="2025-08" db="UniProtKB">
        <authorList>
            <consortium name="RefSeq"/>
        </authorList>
    </citation>
    <scope>IDENTIFICATION</scope>
    <source>
        <tissue evidence="2">Whole larvae</tissue>
    </source>
</reference>
<dbReference type="PANTHER" id="PTHR46238:SF8">
    <property type="entry name" value="ENDONUCLEASE_EXONUCLEASE_PHOSPHATASE DOMAIN-CONTAINING PROTEIN"/>
    <property type="match status" value="1"/>
</dbReference>
<dbReference type="PANTHER" id="PTHR46238">
    <property type="entry name" value="REVERSE TRANSCRIPTASE DOMAIN-CONTAINING PROTEIN"/>
    <property type="match status" value="1"/>
</dbReference>
<dbReference type="KEGG" id="gmw:113512247"/>
<name>A0A6J1WDZ5_GALME</name>
<dbReference type="InParanoid" id="A0A6J1WDZ5"/>
<proteinExistence type="predicted"/>
<evidence type="ECO:0000313" key="2">
    <source>
        <dbReference type="RefSeq" id="XP_026751832.2"/>
    </source>
</evidence>